<comment type="catalytic activity">
    <reaction evidence="13">
        <text>GMP + diphosphate = guanine + 5-phospho-alpha-D-ribose 1-diphosphate</text>
        <dbReference type="Rhea" id="RHEA:25424"/>
        <dbReference type="ChEBI" id="CHEBI:16235"/>
        <dbReference type="ChEBI" id="CHEBI:33019"/>
        <dbReference type="ChEBI" id="CHEBI:58017"/>
        <dbReference type="ChEBI" id="CHEBI:58115"/>
        <dbReference type="EC" id="2.4.2.8"/>
    </reaction>
    <physiologicalReaction direction="right-to-left" evidence="13">
        <dbReference type="Rhea" id="RHEA:25426"/>
    </physiologicalReaction>
</comment>
<proteinExistence type="inferred from homology"/>
<dbReference type="EC" id="2.4.2.8" evidence="15"/>
<dbReference type="KEGG" id="mgj:MGM1_1190"/>
<dbReference type="AlphaFoldDB" id="A0A097SSF0"/>
<evidence type="ECO:0000256" key="7">
    <source>
        <dbReference type="ARBA" id="ARBA00022676"/>
    </source>
</evidence>
<evidence type="ECO:0000256" key="8">
    <source>
        <dbReference type="ARBA" id="ARBA00022679"/>
    </source>
</evidence>
<protein>
    <recommendedName>
        <fullName evidence="15">Hypoxanthine phosphoribosyltransferase</fullName>
        <ecNumber evidence="15">2.4.2.8</ecNumber>
    </recommendedName>
</protein>
<evidence type="ECO:0000256" key="5">
    <source>
        <dbReference type="ARBA" id="ARBA00008391"/>
    </source>
</evidence>
<accession>A0A097SSF0</accession>
<evidence type="ECO:0000256" key="1">
    <source>
        <dbReference type="ARBA" id="ARBA00001946"/>
    </source>
</evidence>
<evidence type="ECO:0000256" key="6">
    <source>
        <dbReference type="ARBA" id="ARBA00022490"/>
    </source>
</evidence>
<name>A0A097SSF0_9BACT</name>
<evidence type="ECO:0000313" key="19">
    <source>
        <dbReference type="Proteomes" id="UP000030066"/>
    </source>
</evidence>
<comment type="subcellular location">
    <subcellularLocation>
        <location evidence="2 15">Cytoplasm</location>
    </subcellularLocation>
</comment>
<evidence type="ECO:0000313" key="18">
    <source>
        <dbReference type="EMBL" id="AIV03506.1"/>
    </source>
</evidence>
<dbReference type="GO" id="GO:0046100">
    <property type="term" value="P:hypoxanthine metabolic process"/>
    <property type="evidence" value="ECO:0007669"/>
    <property type="project" value="TreeGrafter"/>
</dbReference>
<keyword evidence="7 15" id="KW-0328">Glycosyltransferase</keyword>
<evidence type="ECO:0000256" key="15">
    <source>
        <dbReference type="RuleBase" id="RU364099"/>
    </source>
</evidence>
<dbReference type="HOGENOM" id="CLU_073615_0_0_14"/>
<dbReference type="PANTHER" id="PTHR43340:SF1">
    <property type="entry name" value="HYPOXANTHINE PHOSPHORIBOSYLTRANSFERASE"/>
    <property type="match status" value="1"/>
</dbReference>
<keyword evidence="12 15" id="KW-0460">Magnesium</keyword>
<comment type="cofactor">
    <cofactor evidence="1 15">
        <name>Mg(2+)</name>
        <dbReference type="ChEBI" id="CHEBI:18420"/>
    </cofactor>
</comment>
<dbReference type="GO" id="GO:0005829">
    <property type="term" value="C:cytosol"/>
    <property type="evidence" value="ECO:0007669"/>
    <property type="project" value="TreeGrafter"/>
</dbReference>
<keyword evidence="8 15" id="KW-0808">Transferase</keyword>
<dbReference type="NCBIfam" id="TIGR01203">
    <property type="entry name" value="HGPRTase"/>
    <property type="match status" value="1"/>
</dbReference>
<dbReference type="GO" id="GO:0004422">
    <property type="term" value="F:hypoxanthine phosphoribosyltransferase activity"/>
    <property type="evidence" value="ECO:0007669"/>
    <property type="project" value="InterPro"/>
</dbReference>
<reference evidence="18 19" key="1">
    <citation type="journal article" date="2014" name="PLoS ONE">
        <title>An emerging Mycoplasma associated with trichomoniasis, vaginal infection and disease.</title>
        <authorList>
            <consortium name="Vaginal Microbiome Consortium"/>
            <person name="Fettweis J.M."/>
            <person name="Serrano M.G."/>
            <person name="Huang B."/>
            <person name="Brooks J.P."/>
            <person name="Glascock A.L."/>
            <person name="Sheth N.U."/>
            <person name="Strauss J.F.III."/>
            <person name="Jefferson K.K."/>
            <person name="Buck G.A."/>
        </authorList>
    </citation>
    <scope>NUCLEOTIDE SEQUENCE [LARGE SCALE GENOMIC DNA]</scope>
    <source>
        <strain evidence="18 19">VCU_M1</strain>
    </source>
</reference>
<keyword evidence="19" id="KW-1185">Reference proteome</keyword>
<dbReference type="CDD" id="cd06223">
    <property type="entry name" value="PRTases_typeI"/>
    <property type="match status" value="1"/>
</dbReference>
<dbReference type="Proteomes" id="UP000030066">
    <property type="component" value="Chromosome"/>
</dbReference>
<dbReference type="eggNOG" id="COG0634">
    <property type="taxonomic scope" value="Bacteria"/>
</dbReference>
<dbReference type="GO" id="GO:0006166">
    <property type="term" value="P:purine ribonucleoside salvage"/>
    <property type="evidence" value="ECO:0007669"/>
    <property type="project" value="UniProtKB-KW"/>
</dbReference>
<evidence type="ECO:0000256" key="2">
    <source>
        <dbReference type="ARBA" id="ARBA00004496"/>
    </source>
</evidence>
<dbReference type="EMBL" id="CP007711">
    <property type="protein sequence ID" value="AIV03506.1"/>
    <property type="molecule type" value="Genomic_DNA"/>
</dbReference>
<keyword evidence="11 15" id="KW-0547">Nucleotide-binding</keyword>
<dbReference type="UniPathway" id="UPA00591">
    <property type="reaction ID" value="UER00648"/>
</dbReference>
<comment type="pathway">
    <text evidence="3 15">Purine metabolism; IMP biosynthesis via salvage pathway; IMP from hypoxanthine: step 1/1.</text>
</comment>
<gene>
    <name evidence="18" type="primary">hpt</name>
    <name evidence="18" type="ORF">MGM1_1190</name>
</gene>
<dbReference type="Pfam" id="PF00156">
    <property type="entry name" value="Pribosyltran"/>
    <property type="match status" value="1"/>
</dbReference>
<evidence type="ECO:0000259" key="17">
    <source>
        <dbReference type="Pfam" id="PF00156"/>
    </source>
</evidence>
<evidence type="ECO:0000256" key="11">
    <source>
        <dbReference type="ARBA" id="ARBA00022741"/>
    </source>
</evidence>
<feature type="domain" description="Phosphoribosyltransferase" evidence="17">
    <location>
        <begin position="16"/>
        <end position="162"/>
    </location>
</feature>
<evidence type="ECO:0000256" key="4">
    <source>
        <dbReference type="ARBA" id="ARBA00004676"/>
    </source>
</evidence>
<dbReference type="PANTHER" id="PTHR43340">
    <property type="entry name" value="HYPOXANTHINE-GUANINE PHOSPHORIBOSYLTRANSFERASE"/>
    <property type="match status" value="1"/>
</dbReference>
<dbReference type="STRING" id="1318617.MGM1_1190"/>
<dbReference type="InterPro" id="IPR000836">
    <property type="entry name" value="PRTase_dom"/>
</dbReference>
<keyword evidence="10 15" id="KW-0660">Purine salvage</keyword>
<evidence type="ECO:0000256" key="9">
    <source>
        <dbReference type="ARBA" id="ARBA00022723"/>
    </source>
</evidence>
<keyword evidence="6 15" id="KW-0963">Cytoplasm</keyword>
<organism evidence="18 19">
    <name type="scientific">Candidatus Malacoplasma girerdii</name>
    <dbReference type="NCBI Taxonomy" id="1318617"/>
    <lineage>
        <taxon>Bacteria</taxon>
        <taxon>Bacillati</taxon>
        <taxon>Mycoplasmatota</taxon>
        <taxon>Mycoplasmoidales</taxon>
        <taxon>Mycoplasmoidaceae</taxon>
        <taxon>Malacoplasma</taxon>
    </lineage>
</organism>
<evidence type="ECO:0000256" key="10">
    <source>
        <dbReference type="ARBA" id="ARBA00022726"/>
    </source>
</evidence>
<dbReference type="SUPFAM" id="SSF53271">
    <property type="entry name" value="PRTase-like"/>
    <property type="match status" value="1"/>
</dbReference>
<keyword evidence="9 15" id="KW-0479">Metal-binding</keyword>
<dbReference type="GO" id="GO:0052657">
    <property type="term" value="F:guanine phosphoribosyltransferase activity"/>
    <property type="evidence" value="ECO:0007669"/>
    <property type="project" value="RHEA"/>
</dbReference>
<feature type="coiled-coil region" evidence="16">
    <location>
        <begin position="177"/>
        <end position="204"/>
    </location>
</feature>
<dbReference type="InterPro" id="IPR005904">
    <property type="entry name" value="Hxn_phspho_trans"/>
</dbReference>
<comment type="similarity">
    <text evidence="5 15">Belongs to the purine/pyrimidine phosphoribosyltransferase family.</text>
</comment>
<dbReference type="GO" id="GO:0000287">
    <property type="term" value="F:magnesium ion binding"/>
    <property type="evidence" value="ECO:0007669"/>
    <property type="project" value="TreeGrafter"/>
</dbReference>
<dbReference type="GO" id="GO:0006178">
    <property type="term" value="P:guanine salvage"/>
    <property type="evidence" value="ECO:0007669"/>
    <property type="project" value="TreeGrafter"/>
</dbReference>
<dbReference type="GO" id="GO:0032264">
    <property type="term" value="P:IMP salvage"/>
    <property type="evidence" value="ECO:0007669"/>
    <property type="project" value="UniProtKB-UniPathway"/>
</dbReference>
<dbReference type="InterPro" id="IPR050408">
    <property type="entry name" value="HGPRT"/>
</dbReference>
<comment type="pathway">
    <text evidence="4">Purine metabolism; GMP biosynthesis via salvage pathway; GMP from guanine: step 1/1.</text>
</comment>
<comment type="catalytic activity">
    <reaction evidence="14">
        <text>IMP + diphosphate = hypoxanthine + 5-phospho-alpha-D-ribose 1-diphosphate</text>
        <dbReference type="Rhea" id="RHEA:17973"/>
        <dbReference type="ChEBI" id="CHEBI:17368"/>
        <dbReference type="ChEBI" id="CHEBI:33019"/>
        <dbReference type="ChEBI" id="CHEBI:58017"/>
        <dbReference type="ChEBI" id="CHEBI:58053"/>
        <dbReference type="EC" id="2.4.2.8"/>
    </reaction>
    <physiologicalReaction direction="right-to-left" evidence="14">
        <dbReference type="Rhea" id="RHEA:17975"/>
    </physiologicalReaction>
</comment>
<dbReference type="Gene3D" id="3.40.50.2020">
    <property type="match status" value="1"/>
</dbReference>
<evidence type="ECO:0000256" key="14">
    <source>
        <dbReference type="ARBA" id="ARBA00049402"/>
    </source>
</evidence>
<evidence type="ECO:0000256" key="12">
    <source>
        <dbReference type="ARBA" id="ARBA00022842"/>
    </source>
</evidence>
<dbReference type="GO" id="GO:0032263">
    <property type="term" value="P:GMP salvage"/>
    <property type="evidence" value="ECO:0007669"/>
    <property type="project" value="TreeGrafter"/>
</dbReference>
<sequence>MNKIDPRIEKVLVTQDQIEVATTKLAKWIDKNYKGKNPVCVAVLKGAIPFYASVLMKTTIDLTTDFIVYSSFQGQVRRMKCPRMITDLKTDIYGRHVIVFDDVIDSGLTIKSMFDIFKTRKPKSLKLVTLVDKPEKRVAKINADYSCFKLPDYFLVGYGLDYMEKMRNINYIGVFKKELFLKDLERIEKEEKELKKIKIKKIKEKSIPKEGK</sequence>
<dbReference type="GO" id="GO:0000166">
    <property type="term" value="F:nucleotide binding"/>
    <property type="evidence" value="ECO:0007669"/>
    <property type="project" value="UniProtKB-KW"/>
</dbReference>
<evidence type="ECO:0000256" key="3">
    <source>
        <dbReference type="ARBA" id="ARBA00004669"/>
    </source>
</evidence>
<evidence type="ECO:0000256" key="13">
    <source>
        <dbReference type="ARBA" id="ARBA00048811"/>
    </source>
</evidence>
<dbReference type="InterPro" id="IPR029057">
    <property type="entry name" value="PRTase-like"/>
</dbReference>
<evidence type="ECO:0000256" key="16">
    <source>
        <dbReference type="SAM" id="Coils"/>
    </source>
</evidence>
<keyword evidence="16" id="KW-0175">Coiled coil</keyword>